<dbReference type="Proteomes" id="UP000011115">
    <property type="component" value="Unassembled WGS sequence"/>
</dbReference>
<evidence type="ECO:0000313" key="2">
    <source>
        <dbReference type="Proteomes" id="UP000011115"/>
    </source>
</evidence>
<dbReference type="Gramene" id="PGSC0003DMT400026215">
    <property type="protein sequence ID" value="PGSC0003DMT400026215"/>
    <property type="gene ID" value="PGSC0003DMG400010102"/>
</dbReference>
<reference evidence="2" key="1">
    <citation type="journal article" date="2011" name="Nature">
        <title>Genome sequence and analysis of the tuber crop potato.</title>
        <authorList>
            <consortium name="The Potato Genome Sequencing Consortium"/>
        </authorList>
    </citation>
    <scope>NUCLEOTIDE SEQUENCE [LARGE SCALE GENOMIC DNA]</scope>
    <source>
        <strain evidence="2">cv. DM1-3 516 R44</strain>
    </source>
</reference>
<sequence length="73" mass="8238">MRNYFSSRASSGKPLQVLCYTEKMSSQLRVELNKYNESLNANLDAHVYHILVSVGCSGTLDCRGRHQAMVDDE</sequence>
<dbReference type="PaxDb" id="4113-PGSC0003DMT400026215"/>
<dbReference type="HOGENOM" id="CLU_2709658_0_0_1"/>
<protein>
    <submittedName>
        <fullName evidence="1">Uncharacterized protein</fullName>
    </submittedName>
</protein>
<accession>M1AMV1</accession>
<dbReference type="InParanoid" id="M1AMV1"/>
<proteinExistence type="predicted"/>
<name>M1AMV1_SOLTU</name>
<dbReference type="AlphaFoldDB" id="M1AMV1"/>
<keyword evidence="2" id="KW-1185">Reference proteome</keyword>
<reference evidence="1" key="2">
    <citation type="submission" date="2015-06" db="UniProtKB">
        <authorList>
            <consortium name="EnsemblPlants"/>
        </authorList>
    </citation>
    <scope>IDENTIFICATION</scope>
    <source>
        <strain evidence="1">DM1-3 516 R44</strain>
    </source>
</reference>
<dbReference type="EnsemblPlants" id="PGSC0003DMT400026215">
    <property type="protein sequence ID" value="PGSC0003DMT400026215"/>
    <property type="gene ID" value="PGSC0003DMG400010102"/>
</dbReference>
<organism evidence="1 2">
    <name type="scientific">Solanum tuberosum</name>
    <name type="common">Potato</name>
    <dbReference type="NCBI Taxonomy" id="4113"/>
    <lineage>
        <taxon>Eukaryota</taxon>
        <taxon>Viridiplantae</taxon>
        <taxon>Streptophyta</taxon>
        <taxon>Embryophyta</taxon>
        <taxon>Tracheophyta</taxon>
        <taxon>Spermatophyta</taxon>
        <taxon>Magnoliopsida</taxon>
        <taxon>eudicotyledons</taxon>
        <taxon>Gunneridae</taxon>
        <taxon>Pentapetalae</taxon>
        <taxon>asterids</taxon>
        <taxon>lamiids</taxon>
        <taxon>Solanales</taxon>
        <taxon>Solanaceae</taxon>
        <taxon>Solanoideae</taxon>
        <taxon>Solaneae</taxon>
        <taxon>Solanum</taxon>
    </lineage>
</organism>
<evidence type="ECO:0000313" key="1">
    <source>
        <dbReference type="EnsemblPlants" id="PGSC0003DMT400026215"/>
    </source>
</evidence>